<name>A0AB40ASN5_DIOCR</name>
<evidence type="ECO:0000313" key="6">
    <source>
        <dbReference type="Proteomes" id="UP001515500"/>
    </source>
</evidence>
<dbReference type="InterPro" id="IPR015943">
    <property type="entry name" value="WD40/YVTN_repeat-like_dom_sf"/>
</dbReference>
<dbReference type="InterPro" id="IPR020472">
    <property type="entry name" value="WD40_PAC1"/>
</dbReference>
<dbReference type="PROSITE" id="PS00678">
    <property type="entry name" value="WD_REPEATS_1"/>
    <property type="match status" value="1"/>
</dbReference>
<keyword evidence="2 5" id="KW-0853">WD repeat</keyword>
<dbReference type="GeneID" id="120253812"/>
<dbReference type="GO" id="GO:0006357">
    <property type="term" value="P:regulation of transcription by RNA polymerase II"/>
    <property type="evidence" value="ECO:0007669"/>
    <property type="project" value="TreeGrafter"/>
</dbReference>
<dbReference type="SMART" id="SM00320">
    <property type="entry name" value="WD40"/>
    <property type="match status" value="3"/>
</dbReference>
<dbReference type="PANTHER" id="PTHR22846:SF55">
    <property type="entry name" value="LISH DOMAIN-CONTAINING PROTEIN"/>
    <property type="match status" value="1"/>
</dbReference>
<dbReference type="InterPro" id="IPR036322">
    <property type="entry name" value="WD40_repeat_dom_sf"/>
</dbReference>
<dbReference type="GO" id="GO:0000118">
    <property type="term" value="C:histone deacetylase complex"/>
    <property type="evidence" value="ECO:0007669"/>
    <property type="project" value="TreeGrafter"/>
</dbReference>
<keyword evidence="4" id="KW-0539">Nucleus</keyword>
<dbReference type="InterPro" id="IPR045183">
    <property type="entry name" value="Ebi-like"/>
</dbReference>
<sequence length="207" mass="23605">MEEPYHCMFAACLKGQEKFAFTTLESLKPVKTFSGYQYRLTFMVSRRNPTAGVCWLHTLASAMTIKIWALDQDEWLHDLVHNEIVHTVRWSPTGPCSKNINKPYCVLASGSKDKTVKVWDCFHGQLLYCFNGHRAAVIELEFRPDGEYLASASDDKCLLIWNIRYGKIMKSYNSCDTSIYNLSWDKEGNLITAGSDYGTLCVVDVTF</sequence>
<dbReference type="PANTHER" id="PTHR22846">
    <property type="entry name" value="WD40 REPEAT PROTEIN"/>
    <property type="match status" value="1"/>
</dbReference>
<evidence type="ECO:0000256" key="3">
    <source>
        <dbReference type="ARBA" id="ARBA00022737"/>
    </source>
</evidence>
<dbReference type="InterPro" id="IPR001680">
    <property type="entry name" value="WD40_rpt"/>
</dbReference>
<feature type="repeat" description="WD" evidence="5">
    <location>
        <begin position="130"/>
        <end position="171"/>
    </location>
</feature>
<dbReference type="PROSITE" id="PS50294">
    <property type="entry name" value="WD_REPEATS_REGION"/>
    <property type="match status" value="1"/>
</dbReference>
<evidence type="ECO:0000256" key="1">
    <source>
        <dbReference type="ARBA" id="ARBA00004123"/>
    </source>
</evidence>
<dbReference type="AlphaFoldDB" id="A0AB40ASN5"/>
<evidence type="ECO:0000256" key="4">
    <source>
        <dbReference type="ARBA" id="ARBA00023242"/>
    </source>
</evidence>
<dbReference type="Pfam" id="PF00400">
    <property type="entry name" value="WD40"/>
    <property type="match status" value="3"/>
</dbReference>
<dbReference type="InterPro" id="IPR019775">
    <property type="entry name" value="WD40_repeat_CS"/>
</dbReference>
<reference evidence="7" key="1">
    <citation type="submission" date="2025-08" db="UniProtKB">
        <authorList>
            <consortium name="RefSeq"/>
        </authorList>
    </citation>
    <scope>IDENTIFICATION</scope>
</reference>
<accession>A0AB40ASN5</accession>
<gene>
    <name evidence="7" type="primary">LOC120253812</name>
</gene>
<dbReference type="GO" id="GO:0003714">
    <property type="term" value="F:transcription corepressor activity"/>
    <property type="evidence" value="ECO:0007669"/>
    <property type="project" value="InterPro"/>
</dbReference>
<dbReference type="PROSITE" id="PS50082">
    <property type="entry name" value="WD_REPEATS_2"/>
    <property type="match status" value="2"/>
</dbReference>
<organism evidence="6 7">
    <name type="scientific">Dioscorea cayennensis subsp. rotundata</name>
    <name type="common">White Guinea yam</name>
    <name type="synonym">Dioscorea rotundata</name>
    <dbReference type="NCBI Taxonomy" id="55577"/>
    <lineage>
        <taxon>Eukaryota</taxon>
        <taxon>Viridiplantae</taxon>
        <taxon>Streptophyta</taxon>
        <taxon>Embryophyta</taxon>
        <taxon>Tracheophyta</taxon>
        <taxon>Spermatophyta</taxon>
        <taxon>Magnoliopsida</taxon>
        <taxon>Liliopsida</taxon>
        <taxon>Dioscoreales</taxon>
        <taxon>Dioscoreaceae</taxon>
        <taxon>Dioscorea</taxon>
    </lineage>
</organism>
<comment type="subcellular location">
    <subcellularLocation>
        <location evidence="1">Nucleus</location>
    </subcellularLocation>
</comment>
<proteinExistence type="predicted"/>
<evidence type="ECO:0000256" key="2">
    <source>
        <dbReference type="ARBA" id="ARBA00022574"/>
    </source>
</evidence>
<evidence type="ECO:0000256" key="5">
    <source>
        <dbReference type="PROSITE-ProRule" id="PRU00221"/>
    </source>
</evidence>
<dbReference type="Proteomes" id="UP001515500">
    <property type="component" value="Unplaced"/>
</dbReference>
<dbReference type="RefSeq" id="XP_039117968.1">
    <property type="nucleotide sequence ID" value="XM_039262034.1"/>
</dbReference>
<feature type="repeat" description="WD" evidence="5">
    <location>
        <begin position="107"/>
        <end position="120"/>
    </location>
</feature>
<dbReference type="PRINTS" id="PR00320">
    <property type="entry name" value="GPROTEINBRPT"/>
</dbReference>
<keyword evidence="3" id="KW-0677">Repeat</keyword>
<dbReference type="Gene3D" id="2.130.10.10">
    <property type="entry name" value="YVTN repeat-like/Quinoprotein amine dehydrogenase"/>
    <property type="match status" value="1"/>
</dbReference>
<evidence type="ECO:0000313" key="7">
    <source>
        <dbReference type="RefSeq" id="XP_039117968.1"/>
    </source>
</evidence>
<dbReference type="SUPFAM" id="SSF50978">
    <property type="entry name" value="WD40 repeat-like"/>
    <property type="match status" value="1"/>
</dbReference>
<keyword evidence="6" id="KW-1185">Reference proteome</keyword>
<protein>
    <submittedName>
        <fullName evidence="7">WD40 repeat-containing protein HOS15-like</fullName>
    </submittedName>
</protein>